<proteinExistence type="predicted"/>
<feature type="transmembrane region" description="Helical" evidence="1">
    <location>
        <begin position="6"/>
        <end position="24"/>
    </location>
</feature>
<dbReference type="KEGG" id="tce:A3L02_06345"/>
<accession>A0A218P2S2</accession>
<evidence type="ECO:0000256" key="1">
    <source>
        <dbReference type="SAM" id="Phobius"/>
    </source>
</evidence>
<organism evidence="2 3">
    <name type="scientific">Thermococcus celer Vu 13 = JCM 8558</name>
    <dbReference type="NCBI Taxonomy" id="1293037"/>
    <lineage>
        <taxon>Archaea</taxon>
        <taxon>Methanobacteriati</taxon>
        <taxon>Methanobacteriota</taxon>
        <taxon>Thermococci</taxon>
        <taxon>Thermococcales</taxon>
        <taxon>Thermococcaceae</taxon>
        <taxon>Thermococcus</taxon>
    </lineage>
</organism>
<keyword evidence="1" id="KW-0472">Membrane</keyword>
<dbReference type="RefSeq" id="WP_088863146.1">
    <property type="nucleotide sequence ID" value="NZ_CP014854.1"/>
</dbReference>
<dbReference type="Proteomes" id="UP000197156">
    <property type="component" value="Chromosome"/>
</dbReference>
<feature type="transmembrane region" description="Helical" evidence="1">
    <location>
        <begin position="66"/>
        <end position="84"/>
    </location>
</feature>
<protein>
    <submittedName>
        <fullName evidence="2">Uncharacterized protein</fullName>
    </submittedName>
</protein>
<keyword evidence="1" id="KW-1133">Transmembrane helix</keyword>
<evidence type="ECO:0000313" key="3">
    <source>
        <dbReference type="Proteomes" id="UP000197156"/>
    </source>
</evidence>
<dbReference type="EMBL" id="CP014854">
    <property type="protein sequence ID" value="ASI99209.1"/>
    <property type="molecule type" value="Genomic_DNA"/>
</dbReference>
<feature type="transmembrane region" description="Helical" evidence="1">
    <location>
        <begin position="96"/>
        <end position="116"/>
    </location>
</feature>
<gene>
    <name evidence="2" type="ORF">A3L02_06345</name>
</gene>
<feature type="transmembrane region" description="Helical" evidence="1">
    <location>
        <begin position="122"/>
        <end position="140"/>
    </location>
</feature>
<keyword evidence="3" id="KW-1185">Reference proteome</keyword>
<keyword evidence="1" id="KW-0812">Transmembrane</keyword>
<evidence type="ECO:0000313" key="2">
    <source>
        <dbReference type="EMBL" id="ASI99209.1"/>
    </source>
</evidence>
<sequence length="143" mass="16185">MDNVYFFAFLLGLYGYIEFVLLLITAKRSFLGGTDFFWPRIRRYVDAPVGALSLLLSLRTGGGFKLILALYGVSLLLVSARDVLRLSNRPVTVRKAFNYVANSYIVLAIFLMGPWLGSVLPVEPTIVLVIAYFITYRLIWRVP</sequence>
<dbReference type="OrthoDB" id="101008at2157"/>
<dbReference type="AlphaFoldDB" id="A0A218P2S2"/>
<name>A0A218P2S2_THECE</name>
<dbReference type="GeneID" id="33324363"/>
<reference evidence="2 3" key="1">
    <citation type="submission" date="2016-03" db="EMBL/GenBank/DDBJ databases">
        <title>Complete genome sequence of Thermococcus celer.</title>
        <authorList>
            <person name="Oger P.M."/>
        </authorList>
    </citation>
    <scope>NUCLEOTIDE SEQUENCE [LARGE SCALE GENOMIC DNA]</scope>
    <source>
        <strain evidence="2 3">Vu 13</strain>
    </source>
</reference>